<sequence>MLRHWHYIIRRCSAEDATAKHLSDLPLFSFAPS</sequence>
<accession>A0A0E9UBK6</accession>
<reference evidence="1" key="1">
    <citation type="submission" date="2014-11" db="EMBL/GenBank/DDBJ databases">
        <authorList>
            <person name="Amaro Gonzalez C."/>
        </authorList>
    </citation>
    <scope>NUCLEOTIDE SEQUENCE</scope>
</reference>
<protein>
    <submittedName>
        <fullName evidence="1">Uncharacterized protein</fullName>
    </submittedName>
</protein>
<dbReference type="EMBL" id="GBXM01045343">
    <property type="protein sequence ID" value="JAH63234.1"/>
    <property type="molecule type" value="Transcribed_RNA"/>
</dbReference>
<dbReference type="AlphaFoldDB" id="A0A0E9UBK6"/>
<name>A0A0E9UBK6_ANGAN</name>
<evidence type="ECO:0000313" key="1">
    <source>
        <dbReference type="EMBL" id="JAH63234.1"/>
    </source>
</evidence>
<proteinExistence type="predicted"/>
<reference evidence="1" key="2">
    <citation type="journal article" date="2015" name="Fish Shellfish Immunol.">
        <title>Early steps in the European eel (Anguilla anguilla)-Vibrio vulnificus interaction in the gills: Role of the RtxA13 toxin.</title>
        <authorList>
            <person name="Callol A."/>
            <person name="Pajuelo D."/>
            <person name="Ebbesson L."/>
            <person name="Teles M."/>
            <person name="MacKenzie S."/>
            <person name="Amaro C."/>
        </authorList>
    </citation>
    <scope>NUCLEOTIDE SEQUENCE</scope>
</reference>
<organism evidence="1">
    <name type="scientific">Anguilla anguilla</name>
    <name type="common">European freshwater eel</name>
    <name type="synonym">Muraena anguilla</name>
    <dbReference type="NCBI Taxonomy" id="7936"/>
    <lineage>
        <taxon>Eukaryota</taxon>
        <taxon>Metazoa</taxon>
        <taxon>Chordata</taxon>
        <taxon>Craniata</taxon>
        <taxon>Vertebrata</taxon>
        <taxon>Euteleostomi</taxon>
        <taxon>Actinopterygii</taxon>
        <taxon>Neopterygii</taxon>
        <taxon>Teleostei</taxon>
        <taxon>Anguilliformes</taxon>
        <taxon>Anguillidae</taxon>
        <taxon>Anguilla</taxon>
    </lineage>
</organism>